<evidence type="ECO:0000256" key="11">
    <source>
        <dbReference type="SAM" id="MobiDB-lite"/>
    </source>
</evidence>
<feature type="domain" description="Reverse transcriptase" evidence="13">
    <location>
        <begin position="267"/>
        <end position="443"/>
    </location>
</feature>
<keyword evidence="9" id="KW-0695">RNA-directed DNA polymerase</keyword>
<dbReference type="InterPro" id="IPR043128">
    <property type="entry name" value="Rev_trsase/Diguanyl_cyclase"/>
</dbReference>
<evidence type="ECO:0000259" key="12">
    <source>
        <dbReference type="PROSITE" id="PS50175"/>
    </source>
</evidence>
<dbReference type="InterPro" id="IPR012337">
    <property type="entry name" value="RNaseH-like_sf"/>
</dbReference>
<evidence type="ECO:0000256" key="9">
    <source>
        <dbReference type="ARBA" id="ARBA00022918"/>
    </source>
</evidence>
<evidence type="ECO:0000259" key="14">
    <source>
        <dbReference type="PROSITE" id="PS50994"/>
    </source>
</evidence>
<evidence type="ECO:0000256" key="1">
    <source>
        <dbReference type="ARBA" id="ARBA00022679"/>
    </source>
</evidence>
<dbReference type="Gene3D" id="3.10.10.10">
    <property type="entry name" value="HIV Type 1 Reverse Transcriptase, subunit A, domain 1"/>
    <property type="match status" value="1"/>
</dbReference>
<dbReference type="EMBL" id="BGPR01000020">
    <property type="protein sequence ID" value="GBL79938.1"/>
    <property type="molecule type" value="Genomic_DNA"/>
</dbReference>
<dbReference type="Gene3D" id="3.30.420.10">
    <property type="entry name" value="Ribonuclease H-like superfamily/Ribonuclease H"/>
    <property type="match status" value="1"/>
</dbReference>
<evidence type="ECO:0000313" key="15">
    <source>
        <dbReference type="EMBL" id="GBL79938.1"/>
    </source>
</evidence>
<feature type="domain" description="Integrase catalytic" evidence="14">
    <location>
        <begin position="720"/>
        <end position="891"/>
    </location>
</feature>
<dbReference type="PANTHER" id="PTHR37984">
    <property type="entry name" value="PROTEIN CBG26694"/>
    <property type="match status" value="1"/>
</dbReference>
<dbReference type="GO" id="GO:0042575">
    <property type="term" value="C:DNA polymerase complex"/>
    <property type="evidence" value="ECO:0007669"/>
    <property type="project" value="UniProtKB-ARBA"/>
</dbReference>
<dbReference type="PROSITE" id="PS50878">
    <property type="entry name" value="RT_POL"/>
    <property type="match status" value="1"/>
</dbReference>
<dbReference type="InterPro" id="IPR001969">
    <property type="entry name" value="Aspartic_peptidase_AS"/>
</dbReference>
<keyword evidence="5" id="KW-0378">Hydrolase</keyword>
<dbReference type="InterPro" id="IPR000477">
    <property type="entry name" value="RT_dom"/>
</dbReference>
<dbReference type="InterPro" id="IPR041577">
    <property type="entry name" value="RT_RNaseH_2"/>
</dbReference>
<dbReference type="InterPro" id="IPR036397">
    <property type="entry name" value="RNaseH_sf"/>
</dbReference>
<dbReference type="Proteomes" id="UP000499080">
    <property type="component" value="Unassembled WGS sequence"/>
</dbReference>
<dbReference type="OrthoDB" id="6514696at2759"/>
<dbReference type="InterPro" id="IPR050951">
    <property type="entry name" value="Retrovirus_Pol_polyprotein"/>
</dbReference>
<dbReference type="GO" id="GO:0004519">
    <property type="term" value="F:endonuclease activity"/>
    <property type="evidence" value="ECO:0007669"/>
    <property type="project" value="UniProtKB-KW"/>
</dbReference>
<evidence type="ECO:0000313" key="16">
    <source>
        <dbReference type="Proteomes" id="UP000499080"/>
    </source>
</evidence>
<evidence type="ECO:0000256" key="8">
    <source>
        <dbReference type="ARBA" id="ARBA00022908"/>
    </source>
</evidence>
<feature type="domain" description="Peptidase A2" evidence="12">
    <location>
        <begin position="92"/>
        <end position="165"/>
    </location>
</feature>
<dbReference type="GO" id="GO:0015074">
    <property type="term" value="P:DNA integration"/>
    <property type="evidence" value="ECO:0007669"/>
    <property type="project" value="UniProtKB-KW"/>
</dbReference>
<dbReference type="InterPro" id="IPR043502">
    <property type="entry name" value="DNA/RNA_pol_sf"/>
</dbReference>
<evidence type="ECO:0000256" key="2">
    <source>
        <dbReference type="ARBA" id="ARBA00022695"/>
    </source>
</evidence>
<dbReference type="Pfam" id="PF00078">
    <property type="entry name" value="RVT_1"/>
    <property type="match status" value="1"/>
</dbReference>
<dbReference type="FunFam" id="2.40.70.10:FF:000130">
    <property type="entry name" value="Retrovirus-related Pol polyprotein from transposon opus-like Protein"/>
    <property type="match status" value="1"/>
</dbReference>
<organism evidence="15 16">
    <name type="scientific">Araneus ventricosus</name>
    <name type="common">Orbweaver spider</name>
    <name type="synonym">Epeira ventricosa</name>
    <dbReference type="NCBI Taxonomy" id="182803"/>
    <lineage>
        <taxon>Eukaryota</taxon>
        <taxon>Metazoa</taxon>
        <taxon>Ecdysozoa</taxon>
        <taxon>Arthropoda</taxon>
        <taxon>Chelicerata</taxon>
        <taxon>Arachnida</taxon>
        <taxon>Araneae</taxon>
        <taxon>Araneomorphae</taxon>
        <taxon>Entelegynae</taxon>
        <taxon>Araneoidea</taxon>
        <taxon>Araneidae</taxon>
        <taxon>Araneus</taxon>
    </lineage>
</organism>
<dbReference type="SUPFAM" id="SSF50630">
    <property type="entry name" value="Acid proteases"/>
    <property type="match status" value="1"/>
</dbReference>
<dbReference type="GO" id="GO:0004190">
    <property type="term" value="F:aspartic-type endopeptidase activity"/>
    <property type="evidence" value="ECO:0007669"/>
    <property type="project" value="InterPro"/>
</dbReference>
<gene>
    <name evidence="15" type="primary">pol_3678</name>
    <name evidence="15" type="ORF">AVEN_28979_1</name>
</gene>
<dbReference type="GO" id="GO:0006508">
    <property type="term" value="P:proteolysis"/>
    <property type="evidence" value="ECO:0007669"/>
    <property type="project" value="InterPro"/>
</dbReference>
<keyword evidence="6" id="KW-0460">Magnesium</keyword>
<keyword evidence="16" id="KW-1185">Reference proteome</keyword>
<dbReference type="InterPro" id="IPR001584">
    <property type="entry name" value="Integrase_cat-core"/>
</dbReference>
<keyword evidence="3" id="KW-0540">Nuclease</keyword>
<proteinExistence type="predicted"/>
<dbReference type="CDD" id="cd01647">
    <property type="entry name" value="RT_LTR"/>
    <property type="match status" value="1"/>
</dbReference>
<dbReference type="InterPro" id="IPR001995">
    <property type="entry name" value="Peptidase_A2_cat"/>
</dbReference>
<keyword evidence="4" id="KW-0255">Endonuclease</keyword>
<dbReference type="Pfam" id="PF00665">
    <property type="entry name" value="rve"/>
    <property type="match status" value="1"/>
</dbReference>
<keyword evidence="10" id="KW-0511">Multifunctional enzyme</keyword>
<reference evidence="15 16" key="1">
    <citation type="journal article" date="2019" name="Sci. Rep.">
        <title>Orb-weaving spider Araneus ventricosus genome elucidates the spidroin gene catalogue.</title>
        <authorList>
            <person name="Kono N."/>
            <person name="Nakamura H."/>
            <person name="Ohtoshi R."/>
            <person name="Moran D.A.P."/>
            <person name="Shinohara A."/>
            <person name="Yoshida Y."/>
            <person name="Fujiwara M."/>
            <person name="Mori M."/>
            <person name="Tomita M."/>
            <person name="Arakawa K."/>
        </authorList>
    </citation>
    <scope>NUCLEOTIDE SEQUENCE [LARGE SCALE GENOMIC DNA]</scope>
</reference>
<sequence length="921" mass="103297">MESQFMLAGVSSEIIKFHHIVAALQPEELEVVGDIMLNPPADEPYDVLRKRLCSQYADSEEQRLRDLISGMQLGDRKLSRLLLEMRNKSTASKFLIDTGADISVIPPSTSKQHCQKSKLRLSVANGTEIPTFGQLLLKLDLGLRRVFHWPFVIAEVSKPIIGADFLHHFGLLVDIRQGCLIDPLTKLQSRGTVQNGKGADIKTISGDTEFHRLLSEFPSLTEANSTRQAKHDIKHCIQTMGPPVFSRPRRLPPDKLNAAKQEFEFLVATGVCRPSKSCWASPLHMVTKSNGDWRPCGDYRKLNSVTVPDRYPVPHIQYCLQVLEGKKIFYTLDLAKAYHQIPVQEDVPKTAVVTPFGLFEFLHMPFGLSNAAATFRRFIHHVLSGMDFCMPYFDDVLVASESEIQHLEHLKQVFYRFEEYGVRLNASKCVLGKSSVKFLGHIVTSDGITPLPKKVSAITDFPEASTVKELRRFLALINFYRRFVPNAARTQAVLNAYLKGAKKNYKTPVTLTEESKNAFEKCKHDLAEATVLYQPSANATLAIVIDASDNAALQQQVTTGWQPLAFYSNSLSPAQQRFSAYGRELLAAYMAIKYFRHRVEGRSFILFTDHKPLTFAFRQKEEKCSPRQLRQLALIGQFTTDIRHLKGTDNVVADALSRMHISTIGLPSAIYFQKMAEEQGWRQRGGQGPPVGDAVPPPHPTGKNFCQQAKVSQHNRSKLGDFVPPSTRFEHVHIDLVGPLPPSKGFRYCLTCVDRFSKWAEAFPLVDISANTIATAFYSGWISRFGPPLRFTTDQGTRFESALFQALTKFLGTARQLTTSYHPAANGEVERFHRQLKAAIMAHGKVQWSSALPTILLGFRDTWKEDLEATTAEMVYVAPIRLPGEFLSPITGGPDPSTFVGKLKEVMQSLLPPKTQHHGQH</sequence>
<evidence type="ECO:0000256" key="7">
    <source>
        <dbReference type="ARBA" id="ARBA00022884"/>
    </source>
</evidence>
<evidence type="ECO:0000256" key="6">
    <source>
        <dbReference type="ARBA" id="ARBA00022842"/>
    </source>
</evidence>
<accession>A0A4Y2AJG9</accession>
<dbReference type="SUPFAM" id="SSF53098">
    <property type="entry name" value="Ribonuclease H-like"/>
    <property type="match status" value="1"/>
</dbReference>
<dbReference type="PROSITE" id="PS00141">
    <property type="entry name" value="ASP_PROTEASE"/>
    <property type="match status" value="1"/>
</dbReference>
<dbReference type="GO" id="GO:0003964">
    <property type="term" value="F:RNA-directed DNA polymerase activity"/>
    <property type="evidence" value="ECO:0007669"/>
    <property type="project" value="UniProtKB-KW"/>
</dbReference>
<dbReference type="SUPFAM" id="SSF56672">
    <property type="entry name" value="DNA/RNA polymerases"/>
    <property type="match status" value="1"/>
</dbReference>
<dbReference type="FunFam" id="3.30.420.10:FF:000032">
    <property type="entry name" value="Retrovirus-related Pol polyprotein from transposon 297-like Protein"/>
    <property type="match status" value="1"/>
</dbReference>
<dbReference type="PROSITE" id="PS50175">
    <property type="entry name" value="ASP_PROT_RETROV"/>
    <property type="match status" value="1"/>
</dbReference>
<evidence type="ECO:0000256" key="4">
    <source>
        <dbReference type="ARBA" id="ARBA00022759"/>
    </source>
</evidence>
<evidence type="ECO:0000256" key="10">
    <source>
        <dbReference type="ARBA" id="ARBA00023268"/>
    </source>
</evidence>
<feature type="region of interest" description="Disordered" evidence="11">
    <location>
        <begin position="681"/>
        <end position="703"/>
    </location>
</feature>
<dbReference type="InterPro" id="IPR021109">
    <property type="entry name" value="Peptidase_aspartic_dom_sf"/>
</dbReference>
<dbReference type="CDD" id="cd09274">
    <property type="entry name" value="RNase_HI_RT_Ty3"/>
    <property type="match status" value="1"/>
</dbReference>
<evidence type="ECO:0000256" key="3">
    <source>
        <dbReference type="ARBA" id="ARBA00022722"/>
    </source>
</evidence>
<dbReference type="Gene3D" id="2.40.70.10">
    <property type="entry name" value="Acid Proteases"/>
    <property type="match status" value="1"/>
</dbReference>
<evidence type="ECO:0000256" key="5">
    <source>
        <dbReference type="ARBA" id="ARBA00022801"/>
    </source>
</evidence>
<dbReference type="AlphaFoldDB" id="A0A4Y2AJG9"/>
<dbReference type="Gene3D" id="3.30.70.270">
    <property type="match status" value="2"/>
</dbReference>
<dbReference type="PROSITE" id="PS50994">
    <property type="entry name" value="INTEGRASE"/>
    <property type="match status" value="1"/>
</dbReference>
<dbReference type="Pfam" id="PF23055">
    <property type="entry name" value="DUF7041"/>
    <property type="match status" value="1"/>
</dbReference>
<name>A0A4Y2AJG9_ARAVE</name>
<dbReference type="GO" id="GO:0003723">
    <property type="term" value="F:RNA binding"/>
    <property type="evidence" value="ECO:0007669"/>
    <property type="project" value="UniProtKB-KW"/>
</dbReference>
<protein>
    <submittedName>
        <fullName evidence="15">Retrovirus-related Pol polyprotein from transposon opus</fullName>
    </submittedName>
</protein>
<keyword evidence="1" id="KW-0808">Transferase</keyword>
<keyword evidence="2" id="KW-0548">Nucleotidyltransferase</keyword>
<keyword evidence="7" id="KW-0694">RNA-binding</keyword>
<dbReference type="PANTHER" id="PTHR37984:SF5">
    <property type="entry name" value="PROTEIN NYNRIN-LIKE"/>
    <property type="match status" value="1"/>
</dbReference>
<dbReference type="Pfam" id="PF17919">
    <property type="entry name" value="RT_RNaseH_2"/>
    <property type="match status" value="1"/>
</dbReference>
<keyword evidence="8" id="KW-0229">DNA integration</keyword>
<comment type="caution">
    <text evidence="15">The sequence shown here is derived from an EMBL/GenBank/DDBJ whole genome shotgun (WGS) entry which is preliminary data.</text>
</comment>
<evidence type="ECO:0000259" key="13">
    <source>
        <dbReference type="PROSITE" id="PS50878"/>
    </source>
</evidence>
<dbReference type="InterPro" id="IPR055469">
    <property type="entry name" value="DUF7041"/>
</dbReference>